<dbReference type="RefSeq" id="WP_116879399.1">
    <property type="nucleotide sequence ID" value="NZ_QURB01000001.1"/>
</dbReference>
<comment type="caution">
    <text evidence="1">The sequence shown here is derived from an EMBL/GenBank/DDBJ whole genome shotgun (WGS) entry which is preliminary data.</text>
</comment>
<keyword evidence="2" id="KW-1185">Reference proteome</keyword>
<accession>A0A3E1F1E2</accession>
<dbReference type="EMBL" id="QURB01000001">
    <property type="protein sequence ID" value="RFC55563.1"/>
    <property type="molecule type" value="Genomic_DNA"/>
</dbReference>
<dbReference type="AlphaFoldDB" id="A0A3E1F1E2"/>
<evidence type="ECO:0008006" key="3">
    <source>
        <dbReference type="Google" id="ProtNLM"/>
    </source>
</evidence>
<protein>
    <recommendedName>
        <fullName evidence="3">Outer membrane protein beta-barrel domain-containing protein</fullName>
    </recommendedName>
</protein>
<evidence type="ECO:0000313" key="1">
    <source>
        <dbReference type="EMBL" id="RFC55563.1"/>
    </source>
</evidence>
<reference evidence="1 2" key="1">
    <citation type="submission" date="2018-08" db="EMBL/GenBank/DDBJ databases">
        <title>The draft genome squence of Brumimicrobium sp. N62.</title>
        <authorList>
            <person name="Du Z.-J."/>
            <person name="Luo H.-R."/>
        </authorList>
    </citation>
    <scope>NUCLEOTIDE SEQUENCE [LARGE SCALE GENOMIC DNA]</scope>
    <source>
        <strain evidence="1 2">N62</strain>
    </source>
</reference>
<evidence type="ECO:0000313" key="2">
    <source>
        <dbReference type="Proteomes" id="UP000257127"/>
    </source>
</evidence>
<name>A0A3E1F1E2_9FLAO</name>
<dbReference type="OrthoDB" id="9853330at2"/>
<proteinExistence type="predicted"/>
<dbReference type="Proteomes" id="UP000257127">
    <property type="component" value="Unassembled WGS sequence"/>
</dbReference>
<organism evidence="1 2">
    <name type="scientific">Brumimicrobium aurantiacum</name>
    <dbReference type="NCBI Taxonomy" id="1737063"/>
    <lineage>
        <taxon>Bacteria</taxon>
        <taxon>Pseudomonadati</taxon>
        <taxon>Bacteroidota</taxon>
        <taxon>Flavobacteriia</taxon>
        <taxon>Flavobacteriales</taxon>
        <taxon>Crocinitomicaceae</taxon>
        <taxon>Brumimicrobium</taxon>
    </lineage>
</organism>
<gene>
    <name evidence="1" type="ORF">DXU93_01125</name>
</gene>
<sequence length="283" mass="33164">MNKNIPFILLCILIPFAHQVNSQYDYFHGQKNVFSFHINANPRFTPMLHNDDASTYDQDYDYDYGYYYNNNYQSGYGTYYIKNNEDGQTEVKKQNFNIQLNMFYGRLFKKRVLLGIDMNYQSHNMTFLHQDLAISNFKTTPLFHVVDAQLSFGLFLGKQLSPNKLLLQIQAGPKMYFLNTSKEYRDSSGEPYEDLDKYMKTENKPFTYFRLNVNYTHRILLTERISLDLGFTSNFGLFGPISPYSIISIDPGVRTDVESVKNRLGYETFRNIFYLSAGISYAF</sequence>